<accession>A0ABT0V007</accession>
<keyword evidence="3" id="KW-1185">Reference proteome</keyword>
<evidence type="ECO:0008006" key="4">
    <source>
        <dbReference type="Google" id="ProtNLM"/>
    </source>
</evidence>
<dbReference type="EMBL" id="JAMQAW010000096">
    <property type="protein sequence ID" value="MCM2394007.1"/>
    <property type="molecule type" value="Genomic_DNA"/>
</dbReference>
<proteinExistence type="predicted"/>
<protein>
    <recommendedName>
        <fullName evidence="4">Neocarzinostatin family protein</fullName>
    </recommendedName>
</protein>
<organism evidence="2 3">
    <name type="scientific">Streptomyces albipurpureus</name>
    <dbReference type="NCBI Taxonomy" id="2897419"/>
    <lineage>
        <taxon>Bacteria</taxon>
        <taxon>Bacillati</taxon>
        <taxon>Actinomycetota</taxon>
        <taxon>Actinomycetes</taxon>
        <taxon>Kitasatosporales</taxon>
        <taxon>Streptomycetaceae</taxon>
        <taxon>Streptomyces</taxon>
    </lineage>
</organism>
<comment type="caution">
    <text evidence="2">The sequence shown here is derived from an EMBL/GenBank/DDBJ whole genome shotgun (WGS) entry which is preliminary data.</text>
</comment>
<evidence type="ECO:0000313" key="3">
    <source>
        <dbReference type="Proteomes" id="UP001431429"/>
    </source>
</evidence>
<keyword evidence="1" id="KW-0732">Signal</keyword>
<dbReference type="RefSeq" id="WP_250924291.1">
    <property type="nucleotide sequence ID" value="NZ_JAMQAW010000096.1"/>
</dbReference>
<reference evidence="2" key="1">
    <citation type="submission" date="2022-06" db="EMBL/GenBank/DDBJ databases">
        <title>Genome public.</title>
        <authorList>
            <person name="Sun Q."/>
        </authorList>
    </citation>
    <scope>NUCLEOTIDE SEQUENCE</scope>
    <source>
        <strain evidence="2">CWNU-1</strain>
    </source>
</reference>
<evidence type="ECO:0000313" key="2">
    <source>
        <dbReference type="EMBL" id="MCM2394007.1"/>
    </source>
</evidence>
<evidence type="ECO:0000256" key="1">
    <source>
        <dbReference type="SAM" id="SignalP"/>
    </source>
</evidence>
<dbReference type="Proteomes" id="UP001431429">
    <property type="component" value="Unassembled WGS sequence"/>
</dbReference>
<name>A0ABT0V007_9ACTN</name>
<sequence length="162" mass="16428">MSGKRKVVLTVSAVLAAGVMVIGTGAAQAGAGDAAPEADVAHHGHISLVDGQLRVSLASKSHGPVDVADSTVRIGFSGPLAAAQQLPPGCLWAADQEMLCATGPLRAGADGQQDAFTLSTTGTPEEMVVTIATQWNGGAVDHNPTNHEHEVLVPATGDLYVF</sequence>
<feature type="signal peptide" evidence="1">
    <location>
        <begin position="1"/>
        <end position="29"/>
    </location>
</feature>
<gene>
    <name evidence="2" type="ORF">NBG84_38040</name>
</gene>
<feature type="chain" id="PRO_5046349179" description="Neocarzinostatin family protein" evidence="1">
    <location>
        <begin position="30"/>
        <end position="162"/>
    </location>
</feature>